<proteinExistence type="predicted"/>
<accession>A0A1L4D3F4</accession>
<dbReference type="KEGG" id="saqi:AXG55_12860"/>
<dbReference type="RefSeq" id="WP_148698496.1">
    <property type="nucleotide sequence ID" value="NZ_CP017834.1"/>
</dbReference>
<dbReference type="EMBL" id="CP017834">
    <property type="protein sequence ID" value="APJ04738.1"/>
    <property type="molecule type" value="Genomic_DNA"/>
</dbReference>
<feature type="region of interest" description="Disordered" evidence="1">
    <location>
        <begin position="304"/>
        <end position="334"/>
    </location>
</feature>
<organism evidence="2 3">
    <name type="scientific">Silvanigrella aquatica</name>
    <dbReference type="NCBI Taxonomy" id="1915309"/>
    <lineage>
        <taxon>Bacteria</taxon>
        <taxon>Pseudomonadati</taxon>
        <taxon>Bdellovibrionota</taxon>
        <taxon>Oligoflexia</taxon>
        <taxon>Silvanigrellales</taxon>
        <taxon>Silvanigrellaceae</taxon>
        <taxon>Silvanigrella</taxon>
    </lineage>
</organism>
<dbReference type="AlphaFoldDB" id="A0A1L4D3F4"/>
<protein>
    <submittedName>
        <fullName evidence="2">Uncharacterized protein</fullName>
    </submittedName>
</protein>
<evidence type="ECO:0000313" key="3">
    <source>
        <dbReference type="Proteomes" id="UP000184731"/>
    </source>
</evidence>
<keyword evidence="3" id="KW-1185">Reference proteome</keyword>
<dbReference type="Proteomes" id="UP000184731">
    <property type="component" value="Chromosome"/>
</dbReference>
<reference evidence="2 3" key="1">
    <citation type="submission" date="2016-10" db="EMBL/GenBank/DDBJ databases">
        <title>Silvanigrella aquatica sp. nov., isolated from a freshwater lake located in the Black Forest, Germany, description of Silvanigrellaceae fam. nov., Silvanigrellales ord. nov., reclassification of the order Bdellovibrionales in the class Oligoflexia, reclassification of the families Bacteriovoracaceae and Halobacteriovoraceae in the new order Bacteriovoracales ord. nov., and reclassification of the family Pseudobacteriovoracaceae in the order Oligoflexiales.</title>
        <authorList>
            <person name="Hahn M.W."/>
            <person name="Schmidt J."/>
            <person name="Koll U."/>
            <person name="Rohde M."/>
            <person name="Verbag S."/>
            <person name="Pitt A."/>
            <person name="Nakai R."/>
            <person name="Naganuma T."/>
            <person name="Lang E."/>
        </authorList>
    </citation>
    <scope>NUCLEOTIDE SEQUENCE [LARGE SCALE GENOMIC DNA]</scope>
    <source>
        <strain evidence="2 3">MWH-Nonnen-W8red</strain>
    </source>
</reference>
<evidence type="ECO:0000256" key="1">
    <source>
        <dbReference type="SAM" id="MobiDB-lite"/>
    </source>
</evidence>
<dbReference type="OrthoDB" id="5290921at2"/>
<gene>
    <name evidence="2" type="ORF">AXG55_12860</name>
</gene>
<name>A0A1L4D3F4_9BACT</name>
<evidence type="ECO:0000313" key="2">
    <source>
        <dbReference type="EMBL" id="APJ04738.1"/>
    </source>
</evidence>
<sequence>MRKLQEAVRFPQSVQLFRFCFRVLELRQPNEKVHDQDLGSILNYNPSDTSHWKRGKKAIRNVQSLENLAKALDVDLEIVQDLADGLVDLDEAWCDFCDAEEERRLSLEEPGVRIERRDRSLEIEKVAQEILAKANVTSVPVHIPELISAFPFIQLMPGDVSDKLARSSRVRPGHYAIRFRKGDIRAHTRTAIAREIARIVLLSEREKFKFTSRCETLSQAEIVDFANALLVPREALAVEIQKISTRVNMVKALADLFWAPKSVIRSRLSSILFETASNSVFEAAALEARISVQDRTEMVEEEFLDEEFSDDSNSLSFSKKQPRPAASTVPNSVH</sequence>